<name>A0A6S6LZS6_9BACT</name>
<evidence type="ECO:0000313" key="6">
    <source>
        <dbReference type="EMBL" id="BCG46818.1"/>
    </source>
</evidence>
<keyword evidence="7" id="KW-1185">Reference proteome</keyword>
<evidence type="ECO:0000256" key="4">
    <source>
        <dbReference type="ARBA" id="ARBA00023134"/>
    </source>
</evidence>
<keyword evidence="6" id="KW-0808">Transferase</keyword>
<keyword evidence="2" id="KW-0547">Nucleotide-binding</keyword>
<organism evidence="6 7">
    <name type="scientific">Citrifermentans bremense</name>
    <dbReference type="NCBI Taxonomy" id="60035"/>
    <lineage>
        <taxon>Bacteria</taxon>
        <taxon>Pseudomonadati</taxon>
        <taxon>Thermodesulfobacteriota</taxon>
        <taxon>Desulfuromonadia</taxon>
        <taxon>Geobacterales</taxon>
        <taxon>Geobacteraceae</taxon>
        <taxon>Citrifermentans</taxon>
    </lineage>
</organism>
<dbReference type="InterPro" id="IPR005129">
    <property type="entry name" value="GTPase_ArgK"/>
</dbReference>
<dbReference type="Proteomes" id="UP000515472">
    <property type="component" value="Chromosome"/>
</dbReference>
<dbReference type="GO" id="GO:0003924">
    <property type="term" value="F:GTPase activity"/>
    <property type="evidence" value="ECO:0007669"/>
    <property type="project" value="InterPro"/>
</dbReference>
<evidence type="ECO:0000256" key="3">
    <source>
        <dbReference type="ARBA" id="ARBA00022801"/>
    </source>
</evidence>
<keyword evidence="4" id="KW-0342">GTP-binding</keyword>
<evidence type="ECO:0000313" key="7">
    <source>
        <dbReference type="Proteomes" id="UP000515472"/>
    </source>
</evidence>
<keyword evidence="5" id="KW-0143">Chaperone</keyword>
<dbReference type="PANTHER" id="PTHR43087:SF1">
    <property type="entry name" value="LAO_AO TRANSPORT SYSTEM ATPASE"/>
    <property type="match status" value="1"/>
</dbReference>
<gene>
    <name evidence="6" type="ORF">GEOBRER4_n1633</name>
</gene>
<dbReference type="SUPFAM" id="SSF52540">
    <property type="entry name" value="P-loop containing nucleoside triphosphate hydrolases"/>
    <property type="match status" value="1"/>
</dbReference>
<accession>A0A6S6LZS6</accession>
<dbReference type="InterPro" id="IPR052040">
    <property type="entry name" value="GTPase/Isobutyryl-CoA_mutase"/>
</dbReference>
<sequence length="314" mass="34148">MSLAERVLDGEIRAAARLMRDIDDRFKSAVDELKILYPHTGNAYIIGITGPPGAGKSTLVDQVVAAYRKKDLLVGVVAIDPTSPFSGGAILGDRIRMNRHADDAGVFIRSLATRGALGGLSRSTMDVLNVMDAMGLDVIVVETVGVGQDEVDIVSTAHTTVVVMVPGLGDDIQAIKAGILEIGDVFVVNKADRDGADRTARELTAMLEMKHPEPGDWMPHVIKTEAAKGLGIDELVEEFEAHRTYLKESGHLQRLIEERNAKIFADTLREELFESVFGAIKENGKYQQILDGMRDRSTDPYSAVEEVMAARSFS</sequence>
<comment type="similarity">
    <text evidence="1">Belongs to the SIMIBI class G3E GTPase family. ArgK/MeaB subfamily.</text>
</comment>
<dbReference type="PANTHER" id="PTHR43087">
    <property type="entry name" value="LYSINE/ARGININE/ORNITHINE TRANSPORT SYSTEM KINASE"/>
    <property type="match status" value="1"/>
</dbReference>
<evidence type="ECO:0000256" key="5">
    <source>
        <dbReference type="ARBA" id="ARBA00023186"/>
    </source>
</evidence>
<dbReference type="Pfam" id="PF03308">
    <property type="entry name" value="MeaB"/>
    <property type="match status" value="1"/>
</dbReference>
<keyword evidence="6" id="KW-0418">Kinase</keyword>
<keyword evidence="3" id="KW-0378">Hydrolase</keyword>
<reference evidence="6 7" key="1">
    <citation type="submission" date="2020-06" db="EMBL/GenBank/DDBJ databases">
        <title>Interaction of electrochemicaly active bacteria, Geobacter bremensis R4 on different carbon anode.</title>
        <authorList>
            <person name="Meng L."/>
            <person name="Yoshida N."/>
        </authorList>
    </citation>
    <scope>NUCLEOTIDE SEQUENCE [LARGE SCALE GENOMIC DNA]</scope>
    <source>
        <strain evidence="6 7">R4</strain>
    </source>
</reference>
<dbReference type="KEGG" id="gbn:GEOBRER4_15680"/>
<dbReference type="GO" id="GO:0016301">
    <property type="term" value="F:kinase activity"/>
    <property type="evidence" value="ECO:0007669"/>
    <property type="project" value="UniProtKB-KW"/>
</dbReference>
<evidence type="ECO:0000256" key="1">
    <source>
        <dbReference type="ARBA" id="ARBA00009625"/>
    </source>
</evidence>
<dbReference type="EMBL" id="AP023213">
    <property type="protein sequence ID" value="BCG46818.1"/>
    <property type="molecule type" value="Genomic_DNA"/>
</dbReference>
<proteinExistence type="inferred from homology"/>
<protein>
    <submittedName>
        <fullName evidence="6">Putative periplasmic protein kinase ArgK and related GTPases of G3E family</fullName>
    </submittedName>
</protein>
<dbReference type="Gene3D" id="3.40.50.300">
    <property type="entry name" value="P-loop containing nucleotide triphosphate hydrolases"/>
    <property type="match status" value="1"/>
</dbReference>
<dbReference type="CDD" id="cd03114">
    <property type="entry name" value="MMAA-like"/>
    <property type="match status" value="1"/>
</dbReference>
<dbReference type="NCBIfam" id="TIGR00750">
    <property type="entry name" value="lao"/>
    <property type="match status" value="1"/>
</dbReference>
<dbReference type="RefSeq" id="WP_085813086.1">
    <property type="nucleotide sequence ID" value="NZ_AP023213.1"/>
</dbReference>
<dbReference type="InterPro" id="IPR027417">
    <property type="entry name" value="P-loop_NTPase"/>
</dbReference>
<evidence type="ECO:0000256" key="2">
    <source>
        <dbReference type="ARBA" id="ARBA00022741"/>
    </source>
</evidence>
<dbReference type="AlphaFoldDB" id="A0A6S6LZS6"/>
<dbReference type="GO" id="GO:0005525">
    <property type="term" value="F:GTP binding"/>
    <property type="evidence" value="ECO:0007669"/>
    <property type="project" value="UniProtKB-KW"/>
</dbReference>